<reference evidence="6 7" key="1">
    <citation type="submission" date="2019-12" db="EMBL/GenBank/DDBJ databases">
        <title>The draft genomic sequence of strain Chitinophaga oryziterrae JCM 16595.</title>
        <authorList>
            <person name="Zhang X."/>
        </authorList>
    </citation>
    <scope>NUCLEOTIDE SEQUENCE [LARGE SCALE GENOMIC DNA]</scope>
    <source>
        <strain evidence="6 7">JCM 16595</strain>
    </source>
</reference>
<dbReference type="Proteomes" id="UP000468388">
    <property type="component" value="Unassembled WGS sequence"/>
</dbReference>
<evidence type="ECO:0000313" key="7">
    <source>
        <dbReference type="Proteomes" id="UP000468388"/>
    </source>
</evidence>
<dbReference type="InterPro" id="IPR036942">
    <property type="entry name" value="Beta-barrel_TonB_sf"/>
</dbReference>
<name>A0A6N8J1K0_9BACT</name>
<sequence>MKIIFLLLITFSCAAYAQEKVSDTVKTVNLKSIEVKASKAVFSIRHDTLVFDATAFKLSPNAAVGDLLKKLPGVVIDKDGNITVNGKTVNKIQVDGRNFFGDNKDAATRYLPADIIDKIEVAPTKTIAQQRSLSVKPPSEDVTINLTLKKNKNTGIIANLTAGAGTRNRYNADGMINSFQQPVRVSVMGAVSNVEGGSGSRIMMAGPGSGSSGLSTRQTGSINLNMGRASDLTYSYNGRTNTSEQQTTRLNLIPGNSFTSNSNDRTQNRSDQHQVYAGITYEKDTLTVWNFRPTFGIGKTNNASVSNEISTTAEGKVLNTLFSQMDTHGNTLSVGSDISFNKTSRNKKVNLNTSWRFGLNNKDEDQHNFNVISQQDSSNQYVHVRENDLNNNFTFNLSADIGKGFVAALDYTLDAIYNNQLRDVMNDSTLSGSSKSYSFAHAPSVQIAWKNDRMSIALNSGMRFTQQQNRLKDSVINIHQQQFSPNLQFNYNFSQSGHLSTGYAVSSSAPSAEQLSSVVDNSNPLFVKKGNPGLKSSFTQNIFSNVFYYNPANAISLNAMGNASFFRNQIVSDQYYDSIGRQTSTYQNVSGAWMFNVNANFSVRKQLNNWNISTSVSAGSGRTNNIGFVLRQKNVSVEWKSRGSIYCSIDFKKLFTLSPSYNIELNKTTYSLPGIDDISYTTKSVRLDWLLTPLKRIEISGDMNYTNHSRLPEVFICNSAAACKFFKKEQLVLKFSVNDIFNNNRNISRTTTATYIETKQVNALQRYMMISLQFFFGQMSGGRGVITRAIAL</sequence>
<organism evidence="6 7">
    <name type="scientific">Chitinophaga oryziterrae</name>
    <dbReference type="NCBI Taxonomy" id="1031224"/>
    <lineage>
        <taxon>Bacteria</taxon>
        <taxon>Pseudomonadati</taxon>
        <taxon>Bacteroidota</taxon>
        <taxon>Chitinophagia</taxon>
        <taxon>Chitinophagales</taxon>
        <taxon>Chitinophagaceae</taxon>
        <taxon>Chitinophaga</taxon>
    </lineage>
</organism>
<dbReference type="GO" id="GO:0009279">
    <property type="term" value="C:cell outer membrane"/>
    <property type="evidence" value="ECO:0007669"/>
    <property type="project" value="UniProtKB-SubCell"/>
</dbReference>
<feature type="signal peptide" evidence="4">
    <location>
        <begin position="1"/>
        <end position="17"/>
    </location>
</feature>
<keyword evidence="7" id="KW-1185">Reference proteome</keyword>
<dbReference type="Pfam" id="PF14905">
    <property type="entry name" value="OMP_b-brl_3"/>
    <property type="match status" value="1"/>
</dbReference>
<dbReference type="InterPro" id="IPR041700">
    <property type="entry name" value="OMP_b-brl_3"/>
</dbReference>
<dbReference type="OrthoDB" id="1086219at2"/>
<comment type="caution">
    <text evidence="6">The sequence shown here is derived from an EMBL/GenBank/DDBJ whole genome shotgun (WGS) entry which is preliminary data.</text>
</comment>
<proteinExistence type="predicted"/>
<feature type="chain" id="PRO_5026748790" evidence="4">
    <location>
        <begin position="18"/>
        <end position="792"/>
    </location>
</feature>
<comment type="subcellular location">
    <subcellularLocation>
        <location evidence="1">Cell outer membrane</location>
    </subcellularLocation>
</comment>
<dbReference type="RefSeq" id="WP_157297755.1">
    <property type="nucleotide sequence ID" value="NZ_BAAAZB010000005.1"/>
</dbReference>
<evidence type="ECO:0000256" key="1">
    <source>
        <dbReference type="ARBA" id="ARBA00004442"/>
    </source>
</evidence>
<evidence type="ECO:0000259" key="5">
    <source>
        <dbReference type="Pfam" id="PF14905"/>
    </source>
</evidence>
<evidence type="ECO:0000313" key="6">
    <source>
        <dbReference type="EMBL" id="MVT39050.1"/>
    </source>
</evidence>
<gene>
    <name evidence="6" type="ORF">GO495_00520</name>
</gene>
<feature type="domain" description="Outer membrane protein beta-barrel" evidence="5">
    <location>
        <begin position="629"/>
        <end position="773"/>
    </location>
</feature>
<dbReference type="SUPFAM" id="SSF56935">
    <property type="entry name" value="Porins"/>
    <property type="match status" value="1"/>
</dbReference>
<dbReference type="Gene3D" id="2.40.170.20">
    <property type="entry name" value="TonB-dependent receptor, beta-barrel domain"/>
    <property type="match status" value="1"/>
</dbReference>
<evidence type="ECO:0000256" key="3">
    <source>
        <dbReference type="ARBA" id="ARBA00023237"/>
    </source>
</evidence>
<evidence type="ECO:0000256" key="4">
    <source>
        <dbReference type="SAM" id="SignalP"/>
    </source>
</evidence>
<protein>
    <submittedName>
        <fullName evidence="6">Outer membrane beta-barrel protein</fullName>
    </submittedName>
</protein>
<dbReference type="AlphaFoldDB" id="A0A6N8J1K0"/>
<keyword evidence="2" id="KW-0472">Membrane</keyword>
<accession>A0A6N8J1K0</accession>
<keyword evidence="3" id="KW-0998">Cell outer membrane</keyword>
<evidence type="ECO:0000256" key="2">
    <source>
        <dbReference type="ARBA" id="ARBA00023136"/>
    </source>
</evidence>
<keyword evidence="4" id="KW-0732">Signal</keyword>
<dbReference type="EMBL" id="WRXO01000001">
    <property type="protein sequence ID" value="MVT39050.1"/>
    <property type="molecule type" value="Genomic_DNA"/>
</dbReference>